<dbReference type="InterPro" id="IPR040976">
    <property type="entry name" value="Pkinase_fungal"/>
</dbReference>
<evidence type="ECO:0000259" key="1">
    <source>
        <dbReference type="PROSITE" id="PS50011"/>
    </source>
</evidence>
<dbReference type="PANTHER" id="PTHR38248:SF2">
    <property type="entry name" value="FUNK1 11"/>
    <property type="match status" value="1"/>
</dbReference>
<dbReference type="OrthoDB" id="5592585at2759"/>
<dbReference type="PROSITE" id="PS50011">
    <property type="entry name" value="PROTEIN_KINASE_DOM"/>
    <property type="match status" value="1"/>
</dbReference>
<evidence type="ECO:0000313" key="2">
    <source>
        <dbReference type="EMBL" id="KAH8099782.1"/>
    </source>
</evidence>
<dbReference type="EMBL" id="JAEVFJ010000018">
    <property type="protein sequence ID" value="KAH8099782.1"/>
    <property type="molecule type" value="Genomic_DNA"/>
</dbReference>
<reference evidence="2" key="1">
    <citation type="journal article" date="2021" name="New Phytol.">
        <title>Evolutionary innovations through gain and loss of genes in the ectomycorrhizal Boletales.</title>
        <authorList>
            <person name="Wu G."/>
            <person name="Miyauchi S."/>
            <person name="Morin E."/>
            <person name="Kuo A."/>
            <person name="Drula E."/>
            <person name="Varga T."/>
            <person name="Kohler A."/>
            <person name="Feng B."/>
            <person name="Cao Y."/>
            <person name="Lipzen A."/>
            <person name="Daum C."/>
            <person name="Hundley H."/>
            <person name="Pangilinan J."/>
            <person name="Johnson J."/>
            <person name="Barry K."/>
            <person name="LaButti K."/>
            <person name="Ng V."/>
            <person name="Ahrendt S."/>
            <person name="Min B."/>
            <person name="Choi I.G."/>
            <person name="Park H."/>
            <person name="Plett J.M."/>
            <person name="Magnuson J."/>
            <person name="Spatafora J.W."/>
            <person name="Nagy L.G."/>
            <person name="Henrissat B."/>
            <person name="Grigoriev I.V."/>
            <person name="Yang Z.L."/>
            <person name="Xu J."/>
            <person name="Martin F.M."/>
        </authorList>
    </citation>
    <scope>NUCLEOTIDE SEQUENCE</scope>
    <source>
        <strain evidence="2">KKN 215</strain>
    </source>
</reference>
<sequence>MDDCRSKLNSLLVPLQPTYQFKTFRHFLHTIMRGFWTGPADPQTFMESFMSTKHKIPMSKLSKVSFASIPQNPTSENDMHGPFIDAFAHNTILSKDFVLNVATRSADEMKLRPAITLRPRSDSDDFSWELVELGVTLQESDSMDGFRRDYDDLESYLDDGCTEEGTRTQKLISAYAAAQFYRQHRTFIFSVLLCGDHARFLRWDRAGCVVTRHFNYREDPSLLAQFFWRYCTLPPSGRGFDPSAEIATPSEKRAFRMAIDNYLADKTSRIIPGLDRSLDPSFPCYKIVVKGGNSESCDLILQKPLSTSRGSVGRCTRAYIAFDITQGKLVFLKDYWRPCDPDRPPEGEVYAALEHARVPHLPRIRAARDVPDIEEAFQSTITQEWRKRPGICACEPLREYRHHRIVQDLAFQITTVRNSRELVEAMANVVECISSAHESQWLHRDVSSGNVMLNEYGKGILNDWDHGFKIDPEGKFRSQRTGTWHFLSTGLAENPSKTHDMMDDLESCFWVLLYVALRHFESDATPSALEIFDHFDGEDNRGELIGGLKKKHCCRSQSPRSHSHSPASLFSGFLKLCANTSSHVVMLTGRHIMKKHYATPEIPSSDIFTRHWLRRDGLPQISSRIAFHSTPLLPLKQLIQQSLLIFHLAASRLLGACFSPMPRHRPTKNLFLSLFAVQSDALRMMSQRRNPIGQVKEIETAAPSE</sequence>
<dbReference type="Gene3D" id="1.10.510.10">
    <property type="entry name" value="Transferase(Phosphotransferase) domain 1"/>
    <property type="match status" value="1"/>
</dbReference>
<protein>
    <recommendedName>
        <fullName evidence="1">Protein kinase domain-containing protein</fullName>
    </recommendedName>
</protein>
<proteinExistence type="predicted"/>
<dbReference type="Proteomes" id="UP000813824">
    <property type="component" value="Unassembled WGS sequence"/>
</dbReference>
<keyword evidence="3" id="KW-1185">Reference proteome</keyword>
<dbReference type="GO" id="GO:0004672">
    <property type="term" value="F:protein kinase activity"/>
    <property type="evidence" value="ECO:0007669"/>
    <property type="project" value="InterPro"/>
</dbReference>
<dbReference type="InterPro" id="IPR011009">
    <property type="entry name" value="Kinase-like_dom_sf"/>
</dbReference>
<feature type="domain" description="Protein kinase" evidence="1">
    <location>
        <begin position="301"/>
        <end position="682"/>
    </location>
</feature>
<dbReference type="GO" id="GO:0005524">
    <property type="term" value="F:ATP binding"/>
    <property type="evidence" value="ECO:0007669"/>
    <property type="project" value="InterPro"/>
</dbReference>
<dbReference type="InterPro" id="IPR000719">
    <property type="entry name" value="Prot_kinase_dom"/>
</dbReference>
<dbReference type="AlphaFoldDB" id="A0A8K0XP71"/>
<dbReference type="SUPFAM" id="SSF56112">
    <property type="entry name" value="Protein kinase-like (PK-like)"/>
    <property type="match status" value="1"/>
</dbReference>
<name>A0A8K0XP71_9AGAR</name>
<organism evidence="2 3">
    <name type="scientific">Cristinia sonorae</name>
    <dbReference type="NCBI Taxonomy" id="1940300"/>
    <lineage>
        <taxon>Eukaryota</taxon>
        <taxon>Fungi</taxon>
        <taxon>Dikarya</taxon>
        <taxon>Basidiomycota</taxon>
        <taxon>Agaricomycotina</taxon>
        <taxon>Agaricomycetes</taxon>
        <taxon>Agaricomycetidae</taxon>
        <taxon>Agaricales</taxon>
        <taxon>Pleurotineae</taxon>
        <taxon>Stephanosporaceae</taxon>
        <taxon>Cristinia</taxon>
    </lineage>
</organism>
<gene>
    <name evidence="2" type="ORF">BXZ70DRAFT_1025890</name>
</gene>
<accession>A0A8K0XP71</accession>
<comment type="caution">
    <text evidence="2">The sequence shown here is derived from an EMBL/GenBank/DDBJ whole genome shotgun (WGS) entry which is preliminary data.</text>
</comment>
<dbReference type="Pfam" id="PF17667">
    <property type="entry name" value="Pkinase_fungal"/>
    <property type="match status" value="1"/>
</dbReference>
<dbReference type="PANTHER" id="PTHR38248">
    <property type="entry name" value="FUNK1 6"/>
    <property type="match status" value="1"/>
</dbReference>
<evidence type="ECO:0000313" key="3">
    <source>
        <dbReference type="Proteomes" id="UP000813824"/>
    </source>
</evidence>